<comment type="caution">
    <text evidence="2">The sequence shown here is derived from an EMBL/GenBank/DDBJ whole genome shotgun (WGS) entry which is preliminary data.</text>
</comment>
<feature type="transmembrane region" description="Helical" evidence="1">
    <location>
        <begin position="53"/>
        <end position="74"/>
    </location>
</feature>
<proteinExistence type="predicted"/>
<name>A0A4V2F444_9BURK</name>
<keyword evidence="1" id="KW-1133">Transmembrane helix</keyword>
<dbReference type="Proteomes" id="UP000292445">
    <property type="component" value="Unassembled WGS sequence"/>
</dbReference>
<evidence type="ECO:0000313" key="3">
    <source>
        <dbReference type="Proteomes" id="UP000292445"/>
    </source>
</evidence>
<feature type="transmembrane region" description="Helical" evidence="1">
    <location>
        <begin position="151"/>
        <end position="171"/>
    </location>
</feature>
<dbReference type="EMBL" id="SGXC01000001">
    <property type="protein sequence ID" value="RZS86317.1"/>
    <property type="molecule type" value="Genomic_DNA"/>
</dbReference>
<evidence type="ECO:0000313" key="2">
    <source>
        <dbReference type="EMBL" id="RZS86317.1"/>
    </source>
</evidence>
<reference evidence="2 3" key="1">
    <citation type="submission" date="2019-02" db="EMBL/GenBank/DDBJ databases">
        <title>Genomic Encyclopedia of Type Strains, Phase IV (KMG-IV): sequencing the most valuable type-strain genomes for metagenomic binning, comparative biology and taxonomic classification.</title>
        <authorList>
            <person name="Goeker M."/>
        </authorList>
    </citation>
    <scope>NUCLEOTIDE SEQUENCE [LARGE SCALE GENOMIC DNA]</scope>
    <source>
        <strain evidence="2 3">K24</strain>
    </source>
</reference>
<accession>A0A4V2F444</accession>
<keyword evidence="3" id="KW-1185">Reference proteome</keyword>
<sequence length="219" mass="24014">MPDYSDPRADTSLKLCEHCDAAFRRIRLDPGERAYCPRCGTELYRNNDRRYGALLPVVLASLIVFICCNAFPIVTMEIQGVSTRTTVWGAVRVLALEDMLSVSTLVFVTTILMPLVELGLLAYLLVPLWLGRIPVGFGPVVRLIRLGRPWGMIEVFMLGIVASLVKLSAMATVIPGVALWAFGALTVLLAVVVSFDPADLWEHAEAIEAGYPLAAEDRP</sequence>
<gene>
    <name evidence="2" type="ORF">EV675_2357</name>
</gene>
<feature type="transmembrane region" description="Helical" evidence="1">
    <location>
        <begin position="177"/>
        <end position="195"/>
    </location>
</feature>
<feature type="transmembrane region" description="Helical" evidence="1">
    <location>
        <begin position="105"/>
        <end position="130"/>
    </location>
</feature>
<evidence type="ECO:0000256" key="1">
    <source>
        <dbReference type="SAM" id="Phobius"/>
    </source>
</evidence>
<dbReference type="InterPro" id="IPR007498">
    <property type="entry name" value="PqiA-like"/>
</dbReference>
<keyword evidence="1" id="KW-0812">Transmembrane</keyword>
<keyword evidence="1" id="KW-0472">Membrane</keyword>
<organism evidence="2 3">
    <name type="scientific">Pigmentiphaga kullae</name>
    <dbReference type="NCBI Taxonomy" id="151784"/>
    <lineage>
        <taxon>Bacteria</taxon>
        <taxon>Pseudomonadati</taxon>
        <taxon>Pseudomonadota</taxon>
        <taxon>Betaproteobacteria</taxon>
        <taxon>Burkholderiales</taxon>
        <taxon>Alcaligenaceae</taxon>
        <taxon>Pigmentiphaga</taxon>
    </lineage>
</organism>
<protein>
    <submittedName>
        <fullName evidence="2">Paraquat-inducible protein A</fullName>
    </submittedName>
</protein>
<dbReference type="Pfam" id="PF04403">
    <property type="entry name" value="PqiA"/>
    <property type="match status" value="1"/>
</dbReference>
<dbReference type="RefSeq" id="WP_242621388.1">
    <property type="nucleotide sequence ID" value="NZ_SGXC01000001.1"/>
</dbReference>
<dbReference type="AlphaFoldDB" id="A0A4V2F444"/>